<comment type="caution">
    <text evidence="4">The sequence shown here is derived from an EMBL/GenBank/DDBJ whole genome shotgun (WGS) entry which is preliminary data.</text>
</comment>
<keyword evidence="5" id="KW-1185">Reference proteome</keyword>
<dbReference type="RefSeq" id="WP_226765836.1">
    <property type="nucleotide sequence ID" value="NZ_BAAAEO010000001.1"/>
</dbReference>
<accession>A0ABN1DA43</accession>
<keyword evidence="4" id="KW-0449">Lipoprotein</keyword>
<proteinExistence type="inferred from homology"/>
<evidence type="ECO:0000256" key="2">
    <source>
        <dbReference type="ARBA" id="ARBA00022729"/>
    </source>
</evidence>
<dbReference type="PANTHER" id="PTHR30035:SF3">
    <property type="entry name" value="INTERMEMBRANE PHOSPHOLIPID TRANSPORT SYSTEM LIPOPROTEIN MLAA"/>
    <property type="match status" value="1"/>
</dbReference>
<name>A0ABN1DA43_9GAMM</name>
<dbReference type="EMBL" id="BAAAEO010000001">
    <property type="protein sequence ID" value="GAA0538275.1"/>
    <property type="molecule type" value="Genomic_DNA"/>
</dbReference>
<dbReference type="InterPro" id="IPR007428">
    <property type="entry name" value="MlaA"/>
</dbReference>
<keyword evidence="2 3" id="KW-0732">Signal</keyword>
<feature type="chain" id="PRO_5045193221" evidence="3">
    <location>
        <begin position="26"/>
        <end position="262"/>
    </location>
</feature>
<comment type="similarity">
    <text evidence="1">Belongs to the MlaA family.</text>
</comment>
<evidence type="ECO:0000313" key="4">
    <source>
        <dbReference type="EMBL" id="GAA0538275.1"/>
    </source>
</evidence>
<evidence type="ECO:0000256" key="3">
    <source>
        <dbReference type="SAM" id="SignalP"/>
    </source>
</evidence>
<evidence type="ECO:0000256" key="1">
    <source>
        <dbReference type="ARBA" id="ARBA00010634"/>
    </source>
</evidence>
<dbReference type="PANTHER" id="PTHR30035">
    <property type="entry name" value="LIPOPROTEIN VACJ-RELATED"/>
    <property type="match status" value="1"/>
</dbReference>
<dbReference type="Pfam" id="PF04333">
    <property type="entry name" value="MlaA"/>
    <property type="match status" value="1"/>
</dbReference>
<protein>
    <submittedName>
        <fullName evidence="4">VacJ family lipoprotein</fullName>
    </submittedName>
</protein>
<reference evidence="4 5" key="1">
    <citation type="journal article" date="2019" name="Int. J. Syst. Evol. Microbiol.">
        <title>The Global Catalogue of Microorganisms (GCM) 10K type strain sequencing project: providing services to taxonomists for standard genome sequencing and annotation.</title>
        <authorList>
            <consortium name="The Broad Institute Genomics Platform"/>
            <consortium name="The Broad Institute Genome Sequencing Center for Infectious Disease"/>
            <person name="Wu L."/>
            <person name="Ma J."/>
        </authorList>
    </citation>
    <scope>NUCLEOTIDE SEQUENCE [LARGE SCALE GENOMIC DNA]</scope>
    <source>
        <strain evidence="4 5">JCM 14331</strain>
    </source>
</reference>
<organism evidence="4 5">
    <name type="scientific">Rheinheimera aquimaris</name>
    <dbReference type="NCBI Taxonomy" id="412437"/>
    <lineage>
        <taxon>Bacteria</taxon>
        <taxon>Pseudomonadati</taxon>
        <taxon>Pseudomonadota</taxon>
        <taxon>Gammaproteobacteria</taxon>
        <taxon>Chromatiales</taxon>
        <taxon>Chromatiaceae</taxon>
        <taxon>Rheinheimera</taxon>
    </lineage>
</organism>
<sequence>MCSVPLKSCLVLAALLLAGCASKPAATQPGATASTGAQYTDSRDPLETINRPLWDFNYDILDKYLLRPATVGYMTVVPKPARKGLVNAANNLSEPASFLNGTLQAKPDSAAISAGRFLVNSTLGLFGLFDVATKIGLVQREEDFSQTLAVWGVGDGPFLMLPALGPSTVRGTTGGVVDNLYFPLALLNTPLTLTRAAIGALDAREQLMSMENLLEESLDPYAFVKESYFQRQQFKIYDGNPPKAPEPEVDEAALDDLLDDLE</sequence>
<dbReference type="PROSITE" id="PS51257">
    <property type="entry name" value="PROKAR_LIPOPROTEIN"/>
    <property type="match status" value="1"/>
</dbReference>
<evidence type="ECO:0000313" key="5">
    <source>
        <dbReference type="Proteomes" id="UP001501169"/>
    </source>
</evidence>
<feature type="signal peptide" evidence="3">
    <location>
        <begin position="1"/>
        <end position="25"/>
    </location>
</feature>
<dbReference type="PRINTS" id="PR01805">
    <property type="entry name" value="VACJLIPOPROT"/>
</dbReference>
<dbReference type="Proteomes" id="UP001501169">
    <property type="component" value="Unassembled WGS sequence"/>
</dbReference>
<gene>
    <name evidence="4" type="ORF">GCM10009098_02240</name>
</gene>